<evidence type="ECO:0000256" key="2">
    <source>
        <dbReference type="ARBA" id="ARBA00022908"/>
    </source>
</evidence>
<dbReference type="Gene3D" id="1.10.443.10">
    <property type="entry name" value="Intergrase catalytic core"/>
    <property type="match status" value="1"/>
</dbReference>
<dbReference type="InterPro" id="IPR011010">
    <property type="entry name" value="DNA_brk_join_enz"/>
</dbReference>
<dbReference type="CDD" id="cd00796">
    <property type="entry name" value="INT_Rci_Hp1_C"/>
    <property type="match status" value="1"/>
</dbReference>
<evidence type="ECO:0000256" key="3">
    <source>
        <dbReference type="ARBA" id="ARBA00023125"/>
    </source>
</evidence>
<feature type="domain" description="Tyr recombinase" evidence="5">
    <location>
        <begin position="189"/>
        <end position="361"/>
    </location>
</feature>
<dbReference type="Gene3D" id="1.10.150.130">
    <property type="match status" value="1"/>
</dbReference>
<accession>A0ABX5GLU0</accession>
<evidence type="ECO:0000256" key="4">
    <source>
        <dbReference type="ARBA" id="ARBA00023172"/>
    </source>
</evidence>
<dbReference type="RefSeq" id="WP_107180623.1">
    <property type="nucleotide sequence ID" value="NZ_PYOP01000071.1"/>
</dbReference>
<dbReference type="InterPro" id="IPR050808">
    <property type="entry name" value="Phage_Integrase"/>
</dbReference>
<dbReference type="Proteomes" id="UP000241190">
    <property type="component" value="Unassembled WGS sequence"/>
</dbReference>
<dbReference type="InterPro" id="IPR025166">
    <property type="entry name" value="Integrase_DNA_bind_dom"/>
</dbReference>
<dbReference type="Pfam" id="PF13356">
    <property type="entry name" value="Arm-DNA-bind_3"/>
    <property type="match status" value="1"/>
</dbReference>
<organism evidence="6 7">
    <name type="scientific">Photobacterium iliopiscarium</name>
    <dbReference type="NCBI Taxonomy" id="56192"/>
    <lineage>
        <taxon>Bacteria</taxon>
        <taxon>Pseudomonadati</taxon>
        <taxon>Pseudomonadota</taxon>
        <taxon>Gammaproteobacteria</taxon>
        <taxon>Vibrionales</taxon>
        <taxon>Vibrionaceae</taxon>
        <taxon>Photobacterium</taxon>
    </lineage>
</organism>
<dbReference type="InterPro" id="IPR013762">
    <property type="entry name" value="Integrase-like_cat_sf"/>
</dbReference>
<dbReference type="InterPro" id="IPR010998">
    <property type="entry name" value="Integrase_recombinase_N"/>
</dbReference>
<keyword evidence="4" id="KW-0233">DNA recombination</keyword>
<keyword evidence="7" id="KW-1185">Reference proteome</keyword>
<dbReference type="Pfam" id="PF00589">
    <property type="entry name" value="Phage_integrase"/>
    <property type="match status" value="1"/>
</dbReference>
<keyword evidence="2" id="KW-0229">DNA integration</keyword>
<keyword evidence="3" id="KW-0238">DNA-binding</keyword>
<dbReference type="EMBL" id="PYOP01000071">
    <property type="protein sequence ID" value="PSW88869.1"/>
    <property type="molecule type" value="Genomic_DNA"/>
</dbReference>
<evidence type="ECO:0000313" key="7">
    <source>
        <dbReference type="Proteomes" id="UP000241190"/>
    </source>
</evidence>
<dbReference type="PANTHER" id="PTHR30629:SF2">
    <property type="entry name" value="PROPHAGE INTEGRASE INTS-RELATED"/>
    <property type="match status" value="1"/>
</dbReference>
<dbReference type="PROSITE" id="PS51898">
    <property type="entry name" value="TYR_RECOMBINASE"/>
    <property type="match status" value="1"/>
</dbReference>
<sequence length="499" mass="57154">MRLTRQRIHQLPLKATIYLVRDGGASSLVVQVFPQGRKVYQVRVRIGDKIKTRTLGTVDQLTLTVARQQAQQQVTEWQQVNGDIHRSPTLAVFMAGEWKTHVYDHWKPSTQYTATHYMKNQLLPALGGYALVNLTYPVVNAWFETYSQTAKGGANRALDVLKTAFTLALRLGYCRHDPCRLIVRNPKKRFNRFLSDNELKTVGEVLHTLAESRPNYYQQANIVRMLLLTGCRVSEILTLQWSMIKPNTIDLPDSKTGARSVYLSEDAKSLLRCQPTVNEWVFPTLKTGKPYHNITGFWHKVRALANVPDMRVHDLRHTFASHAALQGNSVPMIAKMLGHAQLTMTLRYAHVHEHDIMMAAERIGTVYESILRTGKSSNKAVMIVPTQKRVSRILKPLKIRFTETEITALTPLSQGVSLEYWLLEHLKLAVILDKALDSRERLYRVRARHERYKQKHYGHDVVLMLTPEEYTYLNGAATHSQLWLSAWSRVKALDIVYGK</sequence>
<comment type="similarity">
    <text evidence="1">Belongs to the 'phage' integrase family.</text>
</comment>
<protein>
    <recommendedName>
        <fullName evidence="5">Tyr recombinase domain-containing protein</fullName>
    </recommendedName>
</protein>
<comment type="caution">
    <text evidence="6">The sequence shown here is derived from an EMBL/GenBank/DDBJ whole genome shotgun (WGS) entry which is preliminary data.</text>
</comment>
<proteinExistence type="inferred from homology"/>
<dbReference type="InterPro" id="IPR038488">
    <property type="entry name" value="Integrase_DNA-bd_sf"/>
</dbReference>
<dbReference type="PANTHER" id="PTHR30629">
    <property type="entry name" value="PROPHAGE INTEGRASE"/>
    <property type="match status" value="1"/>
</dbReference>
<reference evidence="6 7" key="1">
    <citation type="submission" date="2018-03" db="EMBL/GenBank/DDBJ databases">
        <title>Whole genome sequencing of Histamine producing bacteria.</title>
        <authorList>
            <person name="Butler K."/>
        </authorList>
    </citation>
    <scope>NUCLEOTIDE SEQUENCE [LARGE SCALE GENOMIC DNA]</scope>
    <source>
        <strain evidence="6 7">ATCC 51761</strain>
    </source>
</reference>
<evidence type="ECO:0000256" key="1">
    <source>
        <dbReference type="ARBA" id="ARBA00008857"/>
    </source>
</evidence>
<name>A0ABX5GLU0_9GAMM</name>
<dbReference type="Gene3D" id="3.30.160.390">
    <property type="entry name" value="Integrase, DNA-binding domain"/>
    <property type="match status" value="1"/>
</dbReference>
<evidence type="ECO:0000259" key="5">
    <source>
        <dbReference type="PROSITE" id="PS51898"/>
    </source>
</evidence>
<dbReference type="SUPFAM" id="SSF56349">
    <property type="entry name" value="DNA breaking-rejoining enzymes"/>
    <property type="match status" value="1"/>
</dbReference>
<evidence type="ECO:0000313" key="6">
    <source>
        <dbReference type="EMBL" id="PSW88869.1"/>
    </source>
</evidence>
<gene>
    <name evidence="6" type="ORF">C9J52_20270</name>
</gene>
<dbReference type="InterPro" id="IPR002104">
    <property type="entry name" value="Integrase_catalytic"/>
</dbReference>